<dbReference type="SUPFAM" id="SSF52540">
    <property type="entry name" value="P-loop containing nucleoside triphosphate hydrolases"/>
    <property type="match status" value="1"/>
</dbReference>
<dbReference type="InterPro" id="IPR027417">
    <property type="entry name" value="P-loop_NTPase"/>
</dbReference>
<dbReference type="PANTHER" id="PTHR21343:SF8">
    <property type="entry name" value="DRTGG DOMAIN-CONTAINING PROTEIN"/>
    <property type="match status" value="1"/>
</dbReference>
<dbReference type="Proteomes" id="UP000223913">
    <property type="component" value="Unassembled WGS sequence"/>
</dbReference>
<evidence type="ECO:0000259" key="3">
    <source>
        <dbReference type="Pfam" id="PF07085"/>
    </source>
</evidence>
<dbReference type="RefSeq" id="WP_099147939.1">
    <property type="nucleotide sequence ID" value="NZ_PDUD01000001.1"/>
</dbReference>
<reference evidence="4 5" key="1">
    <citation type="submission" date="2017-10" db="EMBL/GenBank/DDBJ databases">
        <title>The draft genome sequence of Lewinella nigricans NBRC 102662.</title>
        <authorList>
            <person name="Wang K."/>
        </authorList>
    </citation>
    <scope>NUCLEOTIDE SEQUENCE [LARGE SCALE GENOMIC DNA]</scope>
    <source>
        <strain evidence="4 5">NBRC 102662</strain>
    </source>
</reference>
<name>A0A2D0NIS5_FLAN2</name>
<sequence length="367" mass="40107">MAKNIYVAATSQHVGKTTSTLGLVAVLQQKGINVGYCKPVGQQFVDLGDLRVDKDALLFAKTMNFDLVPAIHSPVILGKGATTDFLDAPEQFDYPSRIYEAAAVLERDHDLVIYEGTGHPGVGSVVNLSNAKVAKMLNASVVMVVEGGIGSTIDRLNLSVALFHKAQVPIIGVIINKVLPDKMSKVRKYVGRWLEKRNLPLLGVLPYQKSLSNPIMETIIETVNGQVLHNGEYLDNRIEGIIAGSLVETHDFRTEKDLLLVSSGRRVCEAIDAIRESMVKVNRSDECPLAGIIITGDGKMSNQSYDAINCTDYVNEHRIPVITTALDTYGSAVKISGIEVKINTRTPWKVAQANELIRKHINLDPLL</sequence>
<dbReference type="SUPFAM" id="SSF75138">
    <property type="entry name" value="HprK N-terminal domain-like"/>
    <property type="match status" value="1"/>
</dbReference>
<keyword evidence="2" id="KW-0315">Glutamine amidotransferase</keyword>
<dbReference type="EMBL" id="PDUD01000001">
    <property type="protein sequence ID" value="PHN08347.1"/>
    <property type="molecule type" value="Genomic_DNA"/>
</dbReference>
<evidence type="ECO:0000313" key="5">
    <source>
        <dbReference type="Proteomes" id="UP000223913"/>
    </source>
</evidence>
<dbReference type="InterPro" id="IPR010766">
    <property type="entry name" value="DRTGG"/>
</dbReference>
<proteinExistence type="predicted"/>
<dbReference type="Gene3D" id="3.40.1390.20">
    <property type="entry name" value="HprK N-terminal domain-like"/>
    <property type="match status" value="1"/>
</dbReference>
<evidence type="ECO:0000313" key="4">
    <source>
        <dbReference type="EMBL" id="PHN08347.1"/>
    </source>
</evidence>
<protein>
    <recommendedName>
        <fullName evidence="3">DRTGG domain-containing protein</fullName>
    </recommendedName>
</protein>
<comment type="caution">
    <text evidence="4">The sequence shown here is derived from an EMBL/GenBank/DDBJ whole genome shotgun (WGS) entry which is preliminary data.</text>
</comment>
<dbReference type="Pfam" id="PF13500">
    <property type="entry name" value="AAA_26"/>
    <property type="match status" value="1"/>
</dbReference>
<dbReference type="Pfam" id="PF07085">
    <property type="entry name" value="DRTGG"/>
    <property type="match status" value="1"/>
</dbReference>
<accession>A0A2D0NIS5</accession>
<dbReference type="AlphaFoldDB" id="A0A2D0NIS5"/>
<evidence type="ECO:0000256" key="1">
    <source>
        <dbReference type="ARBA" id="ARBA00011643"/>
    </source>
</evidence>
<gene>
    <name evidence="4" type="ORF">CRP01_00080</name>
</gene>
<evidence type="ECO:0000256" key="2">
    <source>
        <dbReference type="ARBA" id="ARBA00022962"/>
    </source>
</evidence>
<keyword evidence="5" id="KW-1185">Reference proteome</keyword>
<dbReference type="PANTHER" id="PTHR21343">
    <property type="entry name" value="DETHIOBIOTIN SYNTHETASE"/>
    <property type="match status" value="1"/>
</dbReference>
<organism evidence="4 5">
    <name type="scientific">Flavilitoribacter nigricans (strain ATCC 23147 / DSM 23189 / NBRC 102662 / NCIMB 1420 / SS-2)</name>
    <name type="common">Lewinella nigricans</name>
    <dbReference type="NCBI Taxonomy" id="1122177"/>
    <lineage>
        <taxon>Bacteria</taxon>
        <taxon>Pseudomonadati</taxon>
        <taxon>Bacteroidota</taxon>
        <taxon>Saprospiria</taxon>
        <taxon>Saprospirales</taxon>
        <taxon>Lewinellaceae</taxon>
        <taxon>Flavilitoribacter</taxon>
    </lineage>
</organism>
<dbReference type="Gene3D" id="3.40.50.300">
    <property type="entry name" value="P-loop containing nucleotide triphosphate hydrolases"/>
    <property type="match status" value="1"/>
</dbReference>
<dbReference type="InterPro" id="IPR028979">
    <property type="entry name" value="Ser_kin/Pase_Hpr-like_N_sf"/>
</dbReference>
<dbReference type="OrthoDB" id="9808302at2"/>
<comment type="subunit">
    <text evidence="1">Homohexamer.</text>
</comment>
<feature type="domain" description="DRTGG" evidence="3">
    <location>
        <begin position="219"/>
        <end position="336"/>
    </location>
</feature>
<dbReference type="CDD" id="cd03109">
    <property type="entry name" value="DTBS"/>
    <property type="match status" value="1"/>
</dbReference>